<name>A0A9Q9AU87_9PEZI</name>
<proteinExistence type="predicted"/>
<dbReference type="EMBL" id="CP099420">
    <property type="protein sequence ID" value="USW50816.1"/>
    <property type="molecule type" value="Genomic_DNA"/>
</dbReference>
<organism evidence="1 2">
    <name type="scientific">Septoria linicola</name>
    <dbReference type="NCBI Taxonomy" id="215465"/>
    <lineage>
        <taxon>Eukaryota</taxon>
        <taxon>Fungi</taxon>
        <taxon>Dikarya</taxon>
        <taxon>Ascomycota</taxon>
        <taxon>Pezizomycotina</taxon>
        <taxon>Dothideomycetes</taxon>
        <taxon>Dothideomycetidae</taxon>
        <taxon>Mycosphaerellales</taxon>
        <taxon>Mycosphaerellaceae</taxon>
        <taxon>Septoria</taxon>
    </lineage>
</organism>
<dbReference type="OrthoDB" id="3200163at2759"/>
<evidence type="ECO:0000313" key="2">
    <source>
        <dbReference type="Proteomes" id="UP001056384"/>
    </source>
</evidence>
<evidence type="ECO:0000313" key="1">
    <source>
        <dbReference type="EMBL" id="USW50816.1"/>
    </source>
</evidence>
<reference evidence="1" key="1">
    <citation type="submission" date="2022-06" db="EMBL/GenBank/DDBJ databases">
        <title>Complete genome sequences of two strains of the flax pathogen Septoria linicola.</title>
        <authorList>
            <person name="Lapalu N."/>
            <person name="Simon A."/>
            <person name="Demenou B."/>
            <person name="Paumier D."/>
            <person name="Guillot M.-P."/>
            <person name="Gout L."/>
            <person name="Valade R."/>
        </authorList>
    </citation>
    <scope>NUCLEOTIDE SEQUENCE</scope>
    <source>
        <strain evidence="1">SE15195</strain>
    </source>
</reference>
<accession>A0A9Q9AU87</accession>
<keyword evidence="2" id="KW-1185">Reference proteome</keyword>
<sequence>MVIKSPDLADNCQRLLESYGSIYSTESLHYVVNIDGLTLRIVDVAVNFLGQRAVSREADTTYWRRILQANINANVSLLYSCACDDVKGSALGSSMIRYLQNIPVDALGIADSDKHADGLYRKALQRGVRHWARLLHNAGVDLNSYGRREERSLRHVAMSCRSFVPGDFLNILTAVPELRFGPEPEDWSIQFVGYAYDRLEDFWRSVGA</sequence>
<dbReference type="Proteomes" id="UP001056384">
    <property type="component" value="Chromosome 3"/>
</dbReference>
<protein>
    <submittedName>
        <fullName evidence="1">Uncharacterized protein</fullName>
    </submittedName>
</protein>
<gene>
    <name evidence="1" type="ORF">Slin15195_G041350</name>
</gene>
<dbReference type="AlphaFoldDB" id="A0A9Q9AU87"/>